<gene>
    <name evidence="3" type="ORF">PS925_03535</name>
</gene>
<dbReference type="AlphaFoldDB" id="A0A5E7UJH2"/>
<feature type="transmembrane region" description="Helical" evidence="2">
    <location>
        <begin position="847"/>
        <end position="869"/>
    </location>
</feature>
<protein>
    <recommendedName>
        <fullName evidence="5">Molecular chaperone DnaJ</fullName>
    </recommendedName>
</protein>
<feature type="transmembrane region" description="Helical" evidence="2">
    <location>
        <begin position="794"/>
        <end position="812"/>
    </location>
</feature>
<dbReference type="Proteomes" id="UP000412311">
    <property type="component" value="Unassembled WGS sequence"/>
</dbReference>
<evidence type="ECO:0000313" key="3">
    <source>
        <dbReference type="EMBL" id="VVQ11592.1"/>
    </source>
</evidence>
<dbReference type="GO" id="GO:0016020">
    <property type="term" value="C:membrane"/>
    <property type="evidence" value="ECO:0007669"/>
    <property type="project" value="InterPro"/>
</dbReference>
<feature type="transmembrane region" description="Helical" evidence="2">
    <location>
        <begin position="818"/>
        <end position="835"/>
    </location>
</feature>
<feature type="compositionally biased region" description="Acidic residues" evidence="1">
    <location>
        <begin position="54"/>
        <end position="69"/>
    </location>
</feature>
<keyword evidence="2" id="KW-1133">Transmembrane helix</keyword>
<evidence type="ECO:0008006" key="5">
    <source>
        <dbReference type="Google" id="ProtNLM"/>
    </source>
</evidence>
<name>A0A5E7UJH2_PSEFL</name>
<proteinExistence type="predicted"/>
<dbReference type="Pfam" id="PF05656">
    <property type="entry name" value="DUF805"/>
    <property type="match status" value="1"/>
</dbReference>
<evidence type="ECO:0000256" key="1">
    <source>
        <dbReference type="SAM" id="MobiDB-lite"/>
    </source>
</evidence>
<reference evidence="3 4" key="1">
    <citation type="submission" date="2019-09" db="EMBL/GenBank/DDBJ databases">
        <authorList>
            <person name="Chandra G."/>
            <person name="Truman W A."/>
        </authorList>
    </citation>
    <scope>NUCLEOTIDE SEQUENCE [LARGE SCALE GENOMIC DNA]</scope>
    <source>
        <strain evidence="3">PS925</strain>
    </source>
</reference>
<feature type="region of interest" description="Disordered" evidence="1">
    <location>
        <begin position="52"/>
        <end position="74"/>
    </location>
</feature>
<dbReference type="EMBL" id="CABVJG010000010">
    <property type="protein sequence ID" value="VVQ11592.1"/>
    <property type="molecule type" value="Genomic_DNA"/>
</dbReference>
<keyword evidence="2" id="KW-0812">Transmembrane</keyword>
<dbReference type="InterPro" id="IPR008523">
    <property type="entry name" value="DUF805"/>
</dbReference>
<sequence>MSCWIRLGIEPTTDENLIRNAYRARLPAHHPETDPQGFQALRMAYENALRLAREDEEEEPEDEDEDESQASEQTVVEVPPAFGAFCELLDDPARRFNFSAWQAFVRGLDELSLDVLDELNWALYHRMADAGPLSYRCANLLAKRMAWDQQLLDLGFDDAHRVESFLQRMETPDPFDTDLMSTWSEAAQTESLWYARSLDFIFNQRPLPEFADFASQHTCLPLPEDAAFLKRLLVQFTQAGIGGPTFLQCCIEQQLAAPDDVDWLYLLACQSSLLGQDDQALPCWIRLWNEHRHPMAESRLLELCAKRQPTFLPLLIQAFDRLQGISAWPEDLGDDAQVYGCPSQHPETLNRWLGVGRLKLESLAHSFVDWRMSGDELPLLAQLLGENADSRLLHLYRHAWALHRGDTALLQQIVDAPLPIDALESLVMSGFKYQAEQHLRWLRRAPIALAMSAFSDTDSGSRPLPQVLTDGEPHKVCRLWLRRLRPYNDVALERLADAFTLAAVKDDCDLSELDLILQLSRRGIQLPPVGLGEATWEWHAQTLFLLALLEQPERWLQLIDAQCLECLPFNPAHPLSRLQPLLRRLLREQGNCNGLLGWLQGNDPVHGLLVQQLFSVEQALDSVRLPANSLLYTCLESDRAACGDDLLGLMMFWGVLYHDPSLSAEQHRALLQSIAAISCEDDWFEGFRDGLIKGEPVWPPRKVLTDFGVDKLLAYEALDALKGLIRYGAAGVPKTRVLRQLQQGKDDVQNSVGLRLALCAILSWSERLLLAKSDVQPVPATAIWRLGSRLGRKAFIAQVLGCVVIAPVAGLISGTTGAGILILLLGVLLVFGAILRRLHDMGRGIPTLLIFMALTPVLPFLPLVLFGLAGDKLPNRYGVPPDSGDTEMLSGGLQAALRRLNG</sequence>
<keyword evidence="2" id="KW-0472">Membrane</keyword>
<accession>A0A5E7UJH2</accession>
<organism evidence="3 4">
    <name type="scientific">Pseudomonas fluorescens</name>
    <dbReference type="NCBI Taxonomy" id="294"/>
    <lineage>
        <taxon>Bacteria</taxon>
        <taxon>Pseudomonadati</taxon>
        <taxon>Pseudomonadota</taxon>
        <taxon>Gammaproteobacteria</taxon>
        <taxon>Pseudomonadales</taxon>
        <taxon>Pseudomonadaceae</taxon>
        <taxon>Pseudomonas</taxon>
    </lineage>
</organism>
<evidence type="ECO:0000313" key="4">
    <source>
        <dbReference type="Proteomes" id="UP000412311"/>
    </source>
</evidence>
<dbReference type="RefSeq" id="WP_150794299.1">
    <property type="nucleotide sequence ID" value="NZ_CABVJG010000010.1"/>
</dbReference>
<evidence type="ECO:0000256" key="2">
    <source>
        <dbReference type="SAM" id="Phobius"/>
    </source>
</evidence>